<name>A0A4C1XA78_EUMVA</name>
<evidence type="ECO:0000313" key="2">
    <source>
        <dbReference type="EMBL" id="GBP59239.1"/>
    </source>
</evidence>
<evidence type="ECO:0000256" key="1">
    <source>
        <dbReference type="SAM" id="MobiDB-lite"/>
    </source>
</evidence>
<feature type="compositionally biased region" description="Low complexity" evidence="1">
    <location>
        <begin position="1"/>
        <end position="14"/>
    </location>
</feature>
<feature type="region of interest" description="Disordered" evidence="1">
    <location>
        <begin position="1"/>
        <end position="42"/>
    </location>
</feature>
<organism evidence="2 3">
    <name type="scientific">Eumeta variegata</name>
    <name type="common">Bagworm moth</name>
    <name type="synonym">Eumeta japonica</name>
    <dbReference type="NCBI Taxonomy" id="151549"/>
    <lineage>
        <taxon>Eukaryota</taxon>
        <taxon>Metazoa</taxon>
        <taxon>Ecdysozoa</taxon>
        <taxon>Arthropoda</taxon>
        <taxon>Hexapoda</taxon>
        <taxon>Insecta</taxon>
        <taxon>Pterygota</taxon>
        <taxon>Neoptera</taxon>
        <taxon>Endopterygota</taxon>
        <taxon>Lepidoptera</taxon>
        <taxon>Glossata</taxon>
        <taxon>Ditrysia</taxon>
        <taxon>Tineoidea</taxon>
        <taxon>Psychidae</taxon>
        <taxon>Oiketicinae</taxon>
        <taxon>Eumeta</taxon>
    </lineage>
</organism>
<dbReference type="Proteomes" id="UP000299102">
    <property type="component" value="Unassembled WGS sequence"/>
</dbReference>
<dbReference type="AlphaFoldDB" id="A0A4C1XA78"/>
<keyword evidence="3" id="KW-1185">Reference proteome</keyword>
<accession>A0A4C1XA78</accession>
<comment type="caution">
    <text evidence="2">The sequence shown here is derived from an EMBL/GenBank/DDBJ whole genome shotgun (WGS) entry which is preliminary data.</text>
</comment>
<sequence>MPSDSGAAWTPPAGAGAGERRLSNSSDGSACSGYSKAHTNPPSLSVKFAMIFEILNFKSSKREIKILPDRIVVIQMVRECFDTRR</sequence>
<proteinExistence type="predicted"/>
<evidence type="ECO:0000313" key="3">
    <source>
        <dbReference type="Proteomes" id="UP000299102"/>
    </source>
</evidence>
<gene>
    <name evidence="2" type="ORF">EVAR_97741_1</name>
</gene>
<dbReference type="EMBL" id="BGZK01000756">
    <property type="protein sequence ID" value="GBP59239.1"/>
    <property type="molecule type" value="Genomic_DNA"/>
</dbReference>
<dbReference type="OrthoDB" id="6929399at2759"/>
<protein>
    <submittedName>
        <fullName evidence="2">Uncharacterized protein</fullName>
    </submittedName>
</protein>
<reference evidence="2 3" key="1">
    <citation type="journal article" date="2019" name="Commun. Biol.">
        <title>The bagworm genome reveals a unique fibroin gene that provides high tensile strength.</title>
        <authorList>
            <person name="Kono N."/>
            <person name="Nakamura H."/>
            <person name="Ohtoshi R."/>
            <person name="Tomita M."/>
            <person name="Numata K."/>
            <person name="Arakawa K."/>
        </authorList>
    </citation>
    <scope>NUCLEOTIDE SEQUENCE [LARGE SCALE GENOMIC DNA]</scope>
</reference>